<dbReference type="RefSeq" id="WP_126378433.1">
    <property type="nucleotide sequence ID" value="NZ_AP017378.1"/>
</dbReference>
<protein>
    <recommendedName>
        <fullName evidence="1">DUF218 domain-containing protein</fullName>
    </recommendedName>
</protein>
<name>A0A2Z6AYW6_9BACT</name>
<dbReference type="InterPro" id="IPR051599">
    <property type="entry name" value="Cell_Envelope_Assoc"/>
</dbReference>
<dbReference type="AlphaFoldDB" id="A0A2Z6AYW6"/>
<proteinExistence type="predicted"/>
<organism evidence="2 3">
    <name type="scientific">Desulfovibrio ferrophilus</name>
    <dbReference type="NCBI Taxonomy" id="241368"/>
    <lineage>
        <taxon>Bacteria</taxon>
        <taxon>Pseudomonadati</taxon>
        <taxon>Thermodesulfobacteriota</taxon>
        <taxon>Desulfovibrionia</taxon>
        <taxon>Desulfovibrionales</taxon>
        <taxon>Desulfovibrionaceae</taxon>
        <taxon>Desulfovibrio</taxon>
    </lineage>
</organism>
<dbReference type="Pfam" id="PF02698">
    <property type="entry name" value="DUF218"/>
    <property type="match status" value="1"/>
</dbReference>
<evidence type="ECO:0000259" key="1">
    <source>
        <dbReference type="Pfam" id="PF02698"/>
    </source>
</evidence>
<dbReference type="InterPro" id="IPR003848">
    <property type="entry name" value="DUF218"/>
</dbReference>
<evidence type="ECO:0000313" key="3">
    <source>
        <dbReference type="Proteomes" id="UP000269883"/>
    </source>
</evidence>
<accession>A0A2Z6AYW6</accession>
<dbReference type="KEGG" id="dfl:DFE_1657"/>
<gene>
    <name evidence="2" type="ORF">DFE_1657</name>
</gene>
<keyword evidence="3" id="KW-1185">Reference proteome</keyword>
<reference evidence="2 3" key="1">
    <citation type="journal article" date="2018" name="Sci. Adv.">
        <title>Multi-heme cytochromes provide a pathway for survival in energy-limited environments.</title>
        <authorList>
            <person name="Deng X."/>
            <person name="Dohmae N."/>
            <person name="Nealson K.H."/>
            <person name="Hashimoto K."/>
            <person name="Okamoto A."/>
        </authorList>
    </citation>
    <scope>NUCLEOTIDE SEQUENCE [LARGE SCALE GENOMIC DNA]</scope>
    <source>
        <strain evidence="2 3">IS5</strain>
    </source>
</reference>
<evidence type="ECO:0000313" key="2">
    <source>
        <dbReference type="EMBL" id="BBD08383.1"/>
    </source>
</evidence>
<dbReference type="CDD" id="cd06259">
    <property type="entry name" value="YdcF-like"/>
    <property type="match status" value="1"/>
</dbReference>
<dbReference type="OrthoDB" id="9782395at2"/>
<dbReference type="GO" id="GO:0005886">
    <property type="term" value="C:plasma membrane"/>
    <property type="evidence" value="ECO:0007669"/>
    <property type="project" value="TreeGrafter"/>
</dbReference>
<feature type="domain" description="DUF218" evidence="1">
    <location>
        <begin position="43"/>
        <end position="189"/>
    </location>
</feature>
<dbReference type="EMBL" id="AP017378">
    <property type="protein sequence ID" value="BBD08383.1"/>
    <property type="molecule type" value="Genomic_DNA"/>
</dbReference>
<dbReference type="PANTHER" id="PTHR30336:SF20">
    <property type="entry name" value="DUF218 DOMAIN-CONTAINING PROTEIN"/>
    <property type="match status" value="1"/>
</dbReference>
<dbReference type="PANTHER" id="PTHR30336">
    <property type="entry name" value="INNER MEMBRANE PROTEIN, PROBABLE PERMEASE"/>
    <property type="match status" value="1"/>
</dbReference>
<dbReference type="Proteomes" id="UP000269883">
    <property type="component" value="Chromosome"/>
</dbReference>
<sequence>MRTLGTALKIIGVLATLLTLLGVGAVLMAGNMIHKQDTLQKSDAILVLGGSVYRAQQAATLHKQDYAPLVYVSRAITDPGLKVLAGIDIIVPPGYEINRRLLNKNGVPDEAIRYYGEQLPSTAAEAEAFAQAFPGAQRIIIVTSPYHVFRARLIFRQALSNTEVLAIATPDEPFPEQWWADRIAAQQVVMETIKLGWYVLGGRF</sequence>